<evidence type="ECO:0000313" key="2">
    <source>
        <dbReference type="Proteomes" id="UP001223520"/>
    </source>
</evidence>
<proteinExistence type="predicted"/>
<dbReference type="Proteomes" id="UP001223520">
    <property type="component" value="Chromosome"/>
</dbReference>
<dbReference type="RefSeq" id="WP_281483388.1">
    <property type="nucleotide sequence ID" value="NZ_CP124543.1"/>
</dbReference>
<organism evidence="1 2">
    <name type="scientific">Halotia branconii CENA392</name>
    <dbReference type="NCBI Taxonomy" id="1539056"/>
    <lineage>
        <taxon>Bacteria</taxon>
        <taxon>Bacillati</taxon>
        <taxon>Cyanobacteriota</taxon>
        <taxon>Cyanophyceae</taxon>
        <taxon>Nostocales</taxon>
        <taxon>Nodulariaceae</taxon>
        <taxon>Halotia</taxon>
    </lineage>
</organism>
<keyword evidence="2" id="KW-1185">Reference proteome</keyword>
<dbReference type="EMBL" id="CP124543">
    <property type="protein sequence ID" value="WGV26133.1"/>
    <property type="molecule type" value="Genomic_DNA"/>
</dbReference>
<accession>A0AAJ6NTJ4</accession>
<gene>
    <name evidence="1" type="ORF">QI031_01035</name>
</gene>
<name>A0AAJ6NTJ4_9CYAN</name>
<dbReference type="KEGG" id="hbq:QI031_01035"/>
<reference evidence="1 2" key="1">
    <citation type="journal article" date="2023" name="Limnol Oceanogr Lett">
        <title>Environmental adaptations by the intertidal Antarctic cyanobacterium Halotia branconii CENA392 as revealed using long-read genome sequencing.</title>
        <authorList>
            <person name="Dextro R.B."/>
            <person name="Delbaje E."/>
            <person name="Freitas P.N.N."/>
            <person name="Geraldes V."/>
            <person name="Pinto E."/>
            <person name="Long P.F."/>
            <person name="Fiore M.F."/>
        </authorList>
    </citation>
    <scope>NUCLEOTIDE SEQUENCE [LARGE SCALE GENOMIC DNA]</scope>
    <source>
        <strain evidence="1 2">CENA392</strain>
    </source>
</reference>
<dbReference type="AlphaFoldDB" id="A0AAJ6NTJ4"/>
<evidence type="ECO:0000313" key="1">
    <source>
        <dbReference type="EMBL" id="WGV26133.1"/>
    </source>
</evidence>
<sequence>MDSETETQICECEARLYNAMSASDVSELDLLIAAAVRGHHWTI</sequence>
<protein>
    <submittedName>
        <fullName evidence="1">Uncharacterized protein</fullName>
    </submittedName>
</protein>